<dbReference type="Proteomes" id="UP001500604">
    <property type="component" value="Unassembled WGS sequence"/>
</dbReference>
<gene>
    <name evidence="1" type="ORF">GCM10023116_13030</name>
</gene>
<dbReference type="RefSeq" id="WP_345194781.1">
    <property type="nucleotide sequence ID" value="NZ_BAABFL010000117.1"/>
</dbReference>
<evidence type="ECO:0000313" key="1">
    <source>
        <dbReference type="EMBL" id="GAA4649029.1"/>
    </source>
</evidence>
<comment type="caution">
    <text evidence="1">The sequence shown here is derived from an EMBL/GenBank/DDBJ whole genome shotgun (WGS) entry which is preliminary data.</text>
</comment>
<evidence type="ECO:0000313" key="2">
    <source>
        <dbReference type="Proteomes" id="UP001500604"/>
    </source>
</evidence>
<evidence type="ECO:0008006" key="3">
    <source>
        <dbReference type="Google" id="ProtNLM"/>
    </source>
</evidence>
<accession>A0ABP8UZ45</accession>
<proteinExistence type="predicted"/>
<dbReference type="EMBL" id="BAABFL010000117">
    <property type="protein sequence ID" value="GAA4649029.1"/>
    <property type="molecule type" value="Genomic_DNA"/>
</dbReference>
<name>A0ABP8UZ45_9GAMM</name>
<reference evidence="2" key="1">
    <citation type="journal article" date="2019" name="Int. J. Syst. Evol. Microbiol.">
        <title>The Global Catalogue of Microorganisms (GCM) 10K type strain sequencing project: providing services to taxonomists for standard genome sequencing and annotation.</title>
        <authorList>
            <consortium name="The Broad Institute Genomics Platform"/>
            <consortium name="The Broad Institute Genome Sequencing Center for Infectious Disease"/>
            <person name="Wu L."/>
            <person name="Ma J."/>
        </authorList>
    </citation>
    <scope>NUCLEOTIDE SEQUENCE [LARGE SCALE GENOMIC DNA]</scope>
    <source>
        <strain evidence="2">JCM 17805</strain>
    </source>
</reference>
<keyword evidence="2" id="KW-1185">Reference proteome</keyword>
<organism evidence="1 2">
    <name type="scientific">Kistimonas scapharcae</name>
    <dbReference type="NCBI Taxonomy" id="1036133"/>
    <lineage>
        <taxon>Bacteria</taxon>
        <taxon>Pseudomonadati</taxon>
        <taxon>Pseudomonadota</taxon>
        <taxon>Gammaproteobacteria</taxon>
        <taxon>Oceanospirillales</taxon>
        <taxon>Endozoicomonadaceae</taxon>
        <taxon>Kistimonas</taxon>
    </lineage>
</organism>
<sequence length="168" mass="19251">MGINARHFRQYVVRPTLQEMGMWSEAAENLMMGIAATESHLGEFLKQHNDGPAVGVFQVEPATAADVILRYLDEREDLDDRFQDAFRLLDDRDLDWGDISLDRITEKLVTDLRFSCAVARVRLWMVPEPLPAAHNIPGLARYWKQHYNTAGGKGTAEKFIRDYREMVA</sequence>
<protein>
    <recommendedName>
        <fullName evidence="3">Tail assembly chaperone</fullName>
    </recommendedName>
</protein>